<dbReference type="PANTHER" id="PTHR10366:SF848">
    <property type="entry name" value="REDUCTASE_CINNAMOYL-COA REDUCTASE, PUTATIVE-RELATED"/>
    <property type="match status" value="1"/>
</dbReference>
<dbReference type="FunFam" id="3.40.50.720:FF:000336">
    <property type="entry name" value="Aldehyde reductase"/>
    <property type="match status" value="1"/>
</dbReference>
<dbReference type="GO" id="GO:0016616">
    <property type="term" value="F:oxidoreductase activity, acting on the CH-OH group of donors, NAD or NADP as acceptor"/>
    <property type="evidence" value="ECO:0007669"/>
    <property type="project" value="TreeGrafter"/>
</dbReference>
<dbReference type="Gene3D" id="3.40.50.720">
    <property type="entry name" value="NAD(P)-binding Rossmann-like Domain"/>
    <property type="match status" value="1"/>
</dbReference>
<dbReference type="PANTHER" id="PTHR10366">
    <property type="entry name" value="NAD DEPENDENT EPIMERASE/DEHYDRATASE"/>
    <property type="match status" value="1"/>
</dbReference>
<dbReference type="EMBL" id="GEDV01010777">
    <property type="protein sequence ID" value="JAP77780.1"/>
    <property type="molecule type" value="Transcribed_RNA"/>
</dbReference>
<evidence type="ECO:0000313" key="3">
    <source>
        <dbReference type="EMBL" id="JAP77780.1"/>
    </source>
</evidence>
<protein>
    <submittedName>
        <fullName evidence="3">Flavonol reductase/cinnamoyl coa reductase</fullName>
    </submittedName>
</protein>
<dbReference type="Pfam" id="PF01370">
    <property type="entry name" value="Epimerase"/>
    <property type="match status" value="1"/>
</dbReference>
<accession>A0A131YH16</accession>
<name>A0A131YH16_RHIAP</name>
<sequence>MWWRRTGILTVHRQTHVAKVARSPLPLLFVSCDSSARLPSLRSLAMAQDNGLVLVTGASGFIALHVVRALLKQGFRVRGTVRDAKNDRKTKPLRTCYPEAQHPVELAEADLLDDAGWADAVKGCQLVVHVASPFPNAEPNDPDDVIRPAVEGTRRVLKFAADAGTVRRVVLTSTMGAVHGEVDTPADREYDENDWTNVDFKGLETYAKSKTLAEKAAWDFVNALPAAKRFELVTVNPSLVFGPPLHGTYGTSIEVVKRLLDKSTPLIPYVNFAVCDVRDVAKAHVQALIVPEAAGQRHIINSGNVWLKDMAHMLREELSCQGYYIPFLSAPNIGLWLVGFIDRSAKMLYPRVGKVFKFSNKRMREVLKVEPRPIRESVLDTAHGLIQAGIIHEAPKYVRKELRLD</sequence>
<dbReference type="InterPro" id="IPR036291">
    <property type="entry name" value="NAD(P)-bd_dom_sf"/>
</dbReference>
<feature type="domain" description="NAD-dependent epimerase/dehydratase" evidence="2">
    <location>
        <begin position="53"/>
        <end position="301"/>
    </location>
</feature>
<keyword evidence="1" id="KW-0560">Oxidoreductase</keyword>
<dbReference type="AlphaFoldDB" id="A0A131YH16"/>
<dbReference type="InterPro" id="IPR001509">
    <property type="entry name" value="Epimerase_deHydtase"/>
</dbReference>
<dbReference type="SUPFAM" id="SSF51735">
    <property type="entry name" value="NAD(P)-binding Rossmann-fold domains"/>
    <property type="match status" value="1"/>
</dbReference>
<reference evidence="3" key="1">
    <citation type="journal article" date="2016" name="Ticks Tick Borne Dis.">
        <title>De novo assembly and annotation of the salivary gland transcriptome of Rhipicephalus appendiculatus male and female ticks during blood feeding.</title>
        <authorList>
            <person name="de Castro M.H."/>
            <person name="de Klerk D."/>
            <person name="Pienaar R."/>
            <person name="Latif A.A."/>
            <person name="Rees D.J."/>
            <person name="Mans B.J."/>
        </authorList>
    </citation>
    <scope>NUCLEOTIDE SEQUENCE</scope>
    <source>
        <tissue evidence="3">Salivary glands</tissue>
    </source>
</reference>
<evidence type="ECO:0000256" key="1">
    <source>
        <dbReference type="ARBA" id="ARBA00023002"/>
    </source>
</evidence>
<proteinExistence type="predicted"/>
<organism evidence="3">
    <name type="scientific">Rhipicephalus appendiculatus</name>
    <name type="common">Brown ear tick</name>
    <dbReference type="NCBI Taxonomy" id="34631"/>
    <lineage>
        <taxon>Eukaryota</taxon>
        <taxon>Metazoa</taxon>
        <taxon>Ecdysozoa</taxon>
        <taxon>Arthropoda</taxon>
        <taxon>Chelicerata</taxon>
        <taxon>Arachnida</taxon>
        <taxon>Acari</taxon>
        <taxon>Parasitiformes</taxon>
        <taxon>Ixodida</taxon>
        <taxon>Ixodoidea</taxon>
        <taxon>Ixodidae</taxon>
        <taxon>Rhipicephalinae</taxon>
        <taxon>Rhipicephalus</taxon>
        <taxon>Rhipicephalus</taxon>
    </lineage>
</organism>
<dbReference type="CDD" id="cd05227">
    <property type="entry name" value="AR_SDR_e"/>
    <property type="match status" value="1"/>
</dbReference>
<dbReference type="InterPro" id="IPR050425">
    <property type="entry name" value="NAD(P)_dehydrat-like"/>
</dbReference>
<evidence type="ECO:0000259" key="2">
    <source>
        <dbReference type="Pfam" id="PF01370"/>
    </source>
</evidence>